<dbReference type="GO" id="GO:0004364">
    <property type="term" value="F:glutathione transferase activity"/>
    <property type="evidence" value="ECO:0007669"/>
    <property type="project" value="UniProtKB-EC"/>
</dbReference>
<organism evidence="7 8">
    <name type="scientific">Dillenia turbinata</name>
    <dbReference type="NCBI Taxonomy" id="194707"/>
    <lineage>
        <taxon>Eukaryota</taxon>
        <taxon>Viridiplantae</taxon>
        <taxon>Streptophyta</taxon>
        <taxon>Embryophyta</taxon>
        <taxon>Tracheophyta</taxon>
        <taxon>Spermatophyta</taxon>
        <taxon>Magnoliopsida</taxon>
        <taxon>eudicotyledons</taxon>
        <taxon>Gunneridae</taxon>
        <taxon>Pentapetalae</taxon>
        <taxon>Dilleniales</taxon>
        <taxon>Dilleniaceae</taxon>
        <taxon>Dillenia</taxon>
    </lineage>
</organism>
<dbReference type="GO" id="GO:0005737">
    <property type="term" value="C:cytoplasm"/>
    <property type="evidence" value="ECO:0007669"/>
    <property type="project" value="TreeGrafter"/>
</dbReference>
<dbReference type="CDD" id="cd03058">
    <property type="entry name" value="GST_N_Tau"/>
    <property type="match status" value="1"/>
</dbReference>
<comment type="similarity">
    <text evidence="4">Belongs to the GST superfamily.</text>
</comment>
<comment type="catalytic activity">
    <reaction evidence="3">
        <text>RX + glutathione = an S-substituted glutathione + a halide anion + H(+)</text>
        <dbReference type="Rhea" id="RHEA:16437"/>
        <dbReference type="ChEBI" id="CHEBI:15378"/>
        <dbReference type="ChEBI" id="CHEBI:16042"/>
        <dbReference type="ChEBI" id="CHEBI:17792"/>
        <dbReference type="ChEBI" id="CHEBI:57925"/>
        <dbReference type="ChEBI" id="CHEBI:90779"/>
        <dbReference type="EC" id="2.5.1.18"/>
    </reaction>
</comment>
<dbReference type="Gene3D" id="3.40.30.10">
    <property type="entry name" value="Glutaredoxin"/>
    <property type="match status" value="1"/>
</dbReference>
<accession>A0AAN8ZJH3</accession>
<evidence type="ECO:0000256" key="3">
    <source>
        <dbReference type="ARBA" id="ARBA00047960"/>
    </source>
</evidence>
<dbReference type="SFLD" id="SFLDG01152">
    <property type="entry name" value="Main.3:_Omega-_and_Tau-like"/>
    <property type="match status" value="1"/>
</dbReference>
<keyword evidence="2" id="KW-0808">Transferase</keyword>
<evidence type="ECO:0000313" key="8">
    <source>
        <dbReference type="Proteomes" id="UP001370490"/>
    </source>
</evidence>
<dbReference type="InterPro" id="IPR010987">
    <property type="entry name" value="Glutathione-S-Trfase_C-like"/>
</dbReference>
<evidence type="ECO:0000256" key="4">
    <source>
        <dbReference type="RuleBase" id="RU003494"/>
    </source>
</evidence>
<dbReference type="Gene3D" id="1.20.1050.10">
    <property type="match status" value="1"/>
</dbReference>
<gene>
    <name evidence="7" type="ORF">RJ641_033525</name>
</gene>
<dbReference type="Pfam" id="PF00043">
    <property type="entry name" value="GST_C"/>
    <property type="match status" value="1"/>
</dbReference>
<dbReference type="SFLD" id="SFLDG00358">
    <property type="entry name" value="Main_(cytGST)"/>
    <property type="match status" value="1"/>
</dbReference>
<dbReference type="PROSITE" id="PS50405">
    <property type="entry name" value="GST_CTER"/>
    <property type="match status" value="1"/>
</dbReference>
<proteinExistence type="inferred from homology"/>
<comment type="caution">
    <text evidence="7">The sequence shown here is derived from an EMBL/GenBank/DDBJ whole genome shotgun (WGS) entry which is preliminary data.</text>
</comment>
<dbReference type="EMBL" id="JBAMMX010000007">
    <property type="protein sequence ID" value="KAK6936495.1"/>
    <property type="molecule type" value="Genomic_DNA"/>
</dbReference>
<dbReference type="CDD" id="cd03185">
    <property type="entry name" value="GST_C_Tau"/>
    <property type="match status" value="1"/>
</dbReference>
<dbReference type="Pfam" id="PF02798">
    <property type="entry name" value="GST_N"/>
    <property type="match status" value="1"/>
</dbReference>
<dbReference type="InterPro" id="IPR004046">
    <property type="entry name" value="GST_C"/>
</dbReference>
<dbReference type="PANTHER" id="PTHR11260">
    <property type="entry name" value="GLUTATHIONE S-TRANSFERASE, GST, SUPERFAMILY, GST DOMAIN CONTAINING"/>
    <property type="match status" value="1"/>
</dbReference>
<reference evidence="7 8" key="1">
    <citation type="submission" date="2023-12" db="EMBL/GenBank/DDBJ databases">
        <title>A high-quality genome assembly for Dillenia turbinata (Dilleniales).</title>
        <authorList>
            <person name="Chanderbali A."/>
        </authorList>
    </citation>
    <scope>NUCLEOTIDE SEQUENCE [LARGE SCALE GENOMIC DNA]</scope>
    <source>
        <strain evidence="7">LSX21</strain>
        <tissue evidence="7">Leaf</tissue>
    </source>
</reference>
<evidence type="ECO:0000256" key="2">
    <source>
        <dbReference type="ARBA" id="ARBA00022679"/>
    </source>
</evidence>
<protein>
    <recommendedName>
        <fullName evidence="1">glutathione transferase</fullName>
        <ecNumber evidence="1">2.5.1.18</ecNumber>
    </recommendedName>
</protein>
<sequence>MGSEEEKLELLGMWASPFVQRVKWVLKLKGIEYTYTEEDLTNKSQRLLNLNPIHKMVPVLIHNGKPILESWVIIEYIEETWKHNPLFPVDDPYQIAMARFWGQFLEEKLTEGIRRVLMSEGEKKEKEVKQVIESFDVLEGELNGKKYFGGDKVGIVDIVLGSILVCVDVVEEIASVKMFDSQKHSSLGCWRKTFAELPGVEGDSPSKDDLVAYALHRIT</sequence>
<dbReference type="InterPro" id="IPR045074">
    <property type="entry name" value="GST_C_Tau"/>
</dbReference>
<dbReference type="FunFam" id="3.40.30.10:FF:000014">
    <property type="entry name" value="Tau class glutathione S-transferase"/>
    <property type="match status" value="1"/>
</dbReference>
<keyword evidence="8" id="KW-1185">Reference proteome</keyword>
<dbReference type="AlphaFoldDB" id="A0AAN8ZJH3"/>
<dbReference type="InterPro" id="IPR004045">
    <property type="entry name" value="Glutathione_S-Trfase_N"/>
</dbReference>
<dbReference type="SFLD" id="SFLDS00019">
    <property type="entry name" value="Glutathione_Transferase_(cytos"/>
    <property type="match status" value="1"/>
</dbReference>
<feature type="domain" description="GST N-terminal" evidence="5">
    <location>
        <begin position="6"/>
        <end position="85"/>
    </location>
</feature>
<evidence type="ECO:0000259" key="5">
    <source>
        <dbReference type="PROSITE" id="PS50404"/>
    </source>
</evidence>
<dbReference type="PROSITE" id="PS50404">
    <property type="entry name" value="GST_NTER"/>
    <property type="match status" value="1"/>
</dbReference>
<dbReference type="SUPFAM" id="SSF47616">
    <property type="entry name" value="GST C-terminal domain-like"/>
    <property type="match status" value="1"/>
</dbReference>
<dbReference type="Proteomes" id="UP001370490">
    <property type="component" value="Unassembled WGS sequence"/>
</dbReference>
<dbReference type="InterPro" id="IPR036282">
    <property type="entry name" value="Glutathione-S-Trfase_C_sf"/>
</dbReference>
<dbReference type="InterPro" id="IPR036249">
    <property type="entry name" value="Thioredoxin-like_sf"/>
</dbReference>
<dbReference type="GO" id="GO:0006749">
    <property type="term" value="P:glutathione metabolic process"/>
    <property type="evidence" value="ECO:0007669"/>
    <property type="project" value="InterPro"/>
</dbReference>
<evidence type="ECO:0000313" key="7">
    <source>
        <dbReference type="EMBL" id="KAK6936495.1"/>
    </source>
</evidence>
<name>A0AAN8ZJH3_9MAGN</name>
<evidence type="ECO:0000256" key="1">
    <source>
        <dbReference type="ARBA" id="ARBA00012452"/>
    </source>
</evidence>
<feature type="domain" description="GST C-terminal" evidence="6">
    <location>
        <begin position="91"/>
        <end position="219"/>
    </location>
</feature>
<dbReference type="SUPFAM" id="SSF52833">
    <property type="entry name" value="Thioredoxin-like"/>
    <property type="match status" value="1"/>
</dbReference>
<dbReference type="PANTHER" id="PTHR11260:SF676">
    <property type="entry name" value="GLUTATHIONE S-TRANSFERASE U8"/>
    <property type="match status" value="1"/>
</dbReference>
<dbReference type="InterPro" id="IPR045073">
    <property type="entry name" value="Omega/Tau-like"/>
</dbReference>
<dbReference type="InterPro" id="IPR040079">
    <property type="entry name" value="Glutathione_S-Trfase"/>
</dbReference>
<dbReference type="EC" id="2.5.1.18" evidence="1"/>
<evidence type="ECO:0000259" key="6">
    <source>
        <dbReference type="PROSITE" id="PS50405"/>
    </source>
</evidence>